<feature type="coiled-coil region" evidence="4">
    <location>
        <begin position="174"/>
        <end position="201"/>
    </location>
</feature>
<dbReference type="GO" id="GO:0008270">
    <property type="term" value="F:zinc ion binding"/>
    <property type="evidence" value="ECO:0007669"/>
    <property type="project" value="InterPro"/>
</dbReference>
<dbReference type="CDD" id="cd11308">
    <property type="entry name" value="Peptidase_M14NE-CP-C_like"/>
    <property type="match status" value="1"/>
</dbReference>
<organism evidence="6 7">
    <name type="scientific">Halocaridina rubra</name>
    <name type="common">Hawaiian red shrimp</name>
    <dbReference type="NCBI Taxonomy" id="373956"/>
    <lineage>
        <taxon>Eukaryota</taxon>
        <taxon>Metazoa</taxon>
        <taxon>Ecdysozoa</taxon>
        <taxon>Arthropoda</taxon>
        <taxon>Crustacea</taxon>
        <taxon>Multicrustacea</taxon>
        <taxon>Malacostraca</taxon>
        <taxon>Eumalacostraca</taxon>
        <taxon>Eucarida</taxon>
        <taxon>Decapoda</taxon>
        <taxon>Pleocyemata</taxon>
        <taxon>Caridea</taxon>
        <taxon>Atyoidea</taxon>
        <taxon>Atyidae</taxon>
        <taxon>Halocaridina</taxon>
    </lineage>
</organism>
<dbReference type="InterPro" id="IPR050753">
    <property type="entry name" value="Peptidase_M14_domain"/>
</dbReference>
<proteinExistence type="inferred from homology"/>
<evidence type="ECO:0000259" key="5">
    <source>
        <dbReference type="PROSITE" id="PS52035"/>
    </source>
</evidence>
<dbReference type="SUPFAM" id="SSF49464">
    <property type="entry name" value="Carboxypeptidase regulatory domain-like"/>
    <property type="match status" value="1"/>
</dbReference>
<dbReference type="SUPFAM" id="SSF53187">
    <property type="entry name" value="Zn-dependent exopeptidases"/>
    <property type="match status" value="2"/>
</dbReference>
<gene>
    <name evidence="6" type="ORF">SK128_005654</name>
</gene>
<keyword evidence="2" id="KW-0325">Glycoprotein</keyword>
<dbReference type="PANTHER" id="PTHR11532:SF57">
    <property type="entry name" value="CARBOXYPEPTIDASE D, B"/>
    <property type="match status" value="1"/>
</dbReference>
<accession>A0AAN8ZYI8</accession>
<protein>
    <recommendedName>
        <fullName evidence="5">Peptidase M14 domain-containing protein</fullName>
    </recommendedName>
</protein>
<evidence type="ECO:0000256" key="1">
    <source>
        <dbReference type="ARBA" id="ARBA00005988"/>
    </source>
</evidence>
<name>A0AAN8ZYI8_HALRR</name>
<keyword evidence="7" id="KW-1185">Reference proteome</keyword>
<dbReference type="Gene3D" id="2.60.40.1120">
    <property type="entry name" value="Carboxypeptidase-like, regulatory domain"/>
    <property type="match status" value="1"/>
</dbReference>
<dbReference type="FunFam" id="2.60.40.1120:FF:000004">
    <property type="entry name" value="Carboxypeptidase E"/>
    <property type="match status" value="1"/>
</dbReference>
<dbReference type="Gene3D" id="3.40.630.10">
    <property type="entry name" value="Zn peptidases"/>
    <property type="match status" value="2"/>
</dbReference>
<dbReference type="PANTHER" id="PTHR11532">
    <property type="entry name" value="PROTEASE M14 CARBOXYPEPTIDASE"/>
    <property type="match status" value="1"/>
</dbReference>
<comment type="caution">
    <text evidence="6">The sequence shown here is derived from an EMBL/GenBank/DDBJ whole genome shotgun (WGS) entry which is preliminary data.</text>
</comment>
<dbReference type="GO" id="GO:0016485">
    <property type="term" value="P:protein processing"/>
    <property type="evidence" value="ECO:0007669"/>
    <property type="project" value="TreeGrafter"/>
</dbReference>
<feature type="active site" description="Proton donor/acceptor" evidence="3">
    <location>
        <position position="47"/>
    </location>
</feature>
<reference evidence="6 7" key="1">
    <citation type="submission" date="2023-11" db="EMBL/GenBank/DDBJ databases">
        <title>Halocaridina rubra genome assembly.</title>
        <authorList>
            <person name="Smith C."/>
        </authorList>
    </citation>
    <scope>NUCLEOTIDE SEQUENCE [LARGE SCALE GENOMIC DNA]</scope>
    <source>
        <strain evidence="6">EP-1</strain>
        <tissue evidence="6">Whole</tissue>
    </source>
</reference>
<feature type="domain" description="Peptidase M14" evidence="5">
    <location>
        <begin position="177"/>
        <end position="455"/>
    </location>
</feature>
<dbReference type="GO" id="GO:0004181">
    <property type="term" value="F:metallocarboxypeptidase activity"/>
    <property type="evidence" value="ECO:0007669"/>
    <property type="project" value="InterPro"/>
</dbReference>
<dbReference type="GO" id="GO:0005615">
    <property type="term" value="C:extracellular space"/>
    <property type="evidence" value="ECO:0007669"/>
    <property type="project" value="TreeGrafter"/>
</dbReference>
<evidence type="ECO:0000313" key="7">
    <source>
        <dbReference type="Proteomes" id="UP001381693"/>
    </source>
</evidence>
<evidence type="ECO:0000256" key="4">
    <source>
        <dbReference type="SAM" id="Coils"/>
    </source>
</evidence>
<sequence>MHLGKPCNSPTVQFPDGITNGAKWYSVSGGMQDWNYLHTNCFEITVEISCNKYPVSSELPIYWMENKQPLLAYMEQVHTGVKGFIFDENQNPISNATISVQGINHDVISAAEGDYWRLLVPGTYVITVFADGYEPNSQKIEVPHLWASEVNFTMKLDDSSTWSQREDFDIAENLRNKYLTNSELNSAMADLENQYKEVAEFLANDNDWSMKIHALKITDDSAKNADNRLRVVVFGGLYGAQPVGRELILRLGRHLGAGWAKKDPKIKSLLETTSIYLVPAVDVQGFEKSVPGMCGYSDVSEIQKEVGGLFSSEISDLYAQATVTMLEQIQPHVAISLESGGLFMRFPWDDPSASPPTTPDESSFQFLTETYARIHPTMLKKNTCATYNKASPTGILHGQAIGVYKNSLLDYTYKNLHNTLMIAAHVSCCNYPPGRTLKTLWRENKEALVTFLQAAHQGNIARIHTATHTNSSIIEVESGLNSQTIPLLFLSKNVSASSSANNTLFVKDNASSNSDQNNVHIEMPVTPIANIKDENLPVVNYVPIPLNFLPAKSNHSKVTEMETEQMTENSDRNFVPIPLSFINTAQSQDNDRIDQIAQSITGITSNKVNPAIVIPLDILSLILHSKKEDSSNDGNAMLIS</sequence>
<dbReference type="AlphaFoldDB" id="A0AAN8ZYI8"/>
<evidence type="ECO:0000256" key="2">
    <source>
        <dbReference type="ARBA" id="ARBA00023180"/>
    </source>
</evidence>
<dbReference type="PROSITE" id="PS52035">
    <property type="entry name" value="PEPTIDASE_M14"/>
    <property type="match status" value="2"/>
</dbReference>
<comment type="similarity">
    <text evidence="1 3">Belongs to the peptidase M14 family.</text>
</comment>
<evidence type="ECO:0000313" key="6">
    <source>
        <dbReference type="EMBL" id="KAK7026826.1"/>
    </source>
</evidence>
<evidence type="ECO:0000256" key="3">
    <source>
        <dbReference type="PROSITE-ProRule" id="PRU01379"/>
    </source>
</evidence>
<dbReference type="Pfam" id="PF00246">
    <property type="entry name" value="Peptidase_M14"/>
    <property type="match status" value="3"/>
</dbReference>
<dbReference type="InterPro" id="IPR000834">
    <property type="entry name" value="Peptidase_M14"/>
</dbReference>
<keyword evidence="4" id="KW-0175">Coiled coil</keyword>
<comment type="caution">
    <text evidence="3">Lacks conserved residue(s) required for the propagation of feature annotation.</text>
</comment>
<dbReference type="InterPro" id="IPR008969">
    <property type="entry name" value="CarboxyPept-like_regulatory"/>
</dbReference>
<feature type="domain" description="Peptidase M14" evidence="5">
    <location>
        <begin position="1"/>
        <end position="77"/>
    </location>
</feature>
<dbReference type="Proteomes" id="UP001381693">
    <property type="component" value="Unassembled WGS sequence"/>
</dbReference>
<dbReference type="EMBL" id="JAXCGZ010022697">
    <property type="protein sequence ID" value="KAK7026826.1"/>
    <property type="molecule type" value="Genomic_DNA"/>
</dbReference>
<dbReference type="Pfam" id="PF13620">
    <property type="entry name" value="CarboxypepD_reg"/>
    <property type="match status" value="1"/>
</dbReference>
<dbReference type="GO" id="GO:0006518">
    <property type="term" value="P:peptide metabolic process"/>
    <property type="evidence" value="ECO:0007669"/>
    <property type="project" value="TreeGrafter"/>
</dbReference>